<organism evidence="2 3">
    <name type="scientific">Salvator merianae</name>
    <name type="common">Argentine black and white tegu</name>
    <name type="synonym">Tupinambis merianae</name>
    <dbReference type="NCBI Taxonomy" id="96440"/>
    <lineage>
        <taxon>Eukaryota</taxon>
        <taxon>Metazoa</taxon>
        <taxon>Chordata</taxon>
        <taxon>Craniata</taxon>
        <taxon>Vertebrata</taxon>
        <taxon>Euteleostomi</taxon>
        <taxon>Lepidosauria</taxon>
        <taxon>Squamata</taxon>
        <taxon>Bifurcata</taxon>
        <taxon>Unidentata</taxon>
        <taxon>Episquamata</taxon>
        <taxon>Laterata</taxon>
        <taxon>Teiioidea</taxon>
        <taxon>Teiidae</taxon>
        <taxon>Salvator</taxon>
    </lineage>
</organism>
<feature type="region of interest" description="Disordered" evidence="1">
    <location>
        <begin position="104"/>
        <end position="125"/>
    </location>
</feature>
<reference evidence="2" key="2">
    <citation type="submission" date="2025-09" db="UniProtKB">
        <authorList>
            <consortium name="Ensembl"/>
        </authorList>
    </citation>
    <scope>IDENTIFICATION</scope>
</reference>
<accession>A0A8D0CC31</accession>
<proteinExistence type="predicted"/>
<dbReference type="AlphaFoldDB" id="A0A8D0CC31"/>
<dbReference type="GeneTree" id="ENSGT00390000000663"/>
<evidence type="ECO:0000313" key="3">
    <source>
        <dbReference type="Proteomes" id="UP000694421"/>
    </source>
</evidence>
<sequence>MQPRKNKSAEYLEAFSKPSLHAPKTSAEIVNEARKALRTLGTQRPFTPRETQRKLFGPASSRTPENRPPSAFSLHASSFESVESRPVSSIRLSPLDHKPKFLASPQNDEEHPICPPMPPLNSRDIRKTSSPRVRLLRTASYGNLLFDAALLPKEGERLSLEDQFTMCDTSRSVNERFSANSAVQLSSKDNCLPQMCREHHKTSAEEICPQKTAIPSPLQCSSQRDQLNSQGLLSLNLDSTEWINSANKSALDVPIHSHICSRRKAPNLRIL</sequence>
<feature type="region of interest" description="Disordered" evidence="1">
    <location>
        <begin position="38"/>
        <end position="71"/>
    </location>
</feature>
<evidence type="ECO:0000256" key="1">
    <source>
        <dbReference type="SAM" id="MobiDB-lite"/>
    </source>
</evidence>
<dbReference type="OMA" id="WINSANK"/>
<dbReference type="Proteomes" id="UP000694421">
    <property type="component" value="Unplaced"/>
</dbReference>
<keyword evidence="3" id="KW-1185">Reference proteome</keyword>
<evidence type="ECO:0000313" key="2">
    <source>
        <dbReference type="Ensembl" id="ENSSMRP00000017059.1"/>
    </source>
</evidence>
<protein>
    <submittedName>
        <fullName evidence="2">Uncharacterized protein</fullName>
    </submittedName>
</protein>
<dbReference type="GO" id="GO:0007288">
    <property type="term" value="P:sperm axoneme assembly"/>
    <property type="evidence" value="ECO:0007669"/>
    <property type="project" value="TreeGrafter"/>
</dbReference>
<reference evidence="2" key="1">
    <citation type="submission" date="2025-08" db="UniProtKB">
        <authorList>
            <consortium name="Ensembl"/>
        </authorList>
    </citation>
    <scope>IDENTIFICATION</scope>
</reference>
<dbReference type="PANTHER" id="PTHR21356">
    <property type="entry name" value="ARMADILLO REPEAT CONTAINING 2"/>
    <property type="match status" value="1"/>
</dbReference>
<dbReference type="InterPro" id="IPR038905">
    <property type="entry name" value="ARMC2"/>
</dbReference>
<dbReference type="Ensembl" id="ENSSMRT00000019964.1">
    <property type="protein sequence ID" value="ENSSMRP00000017059.1"/>
    <property type="gene ID" value="ENSSMRG00000013294.1"/>
</dbReference>
<dbReference type="PANTHER" id="PTHR21356:SF1">
    <property type="entry name" value="ARMADILLO REPEAT-CONTAINING PROTEIN 2"/>
    <property type="match status" value="1"/>
</dbReference>
<name>A0A8D0CC31_SALMN</name>